<proteinExistence type="predicted"/>
<protein>
    <submittedName>
        <fullName evidence="2">HNH endonuclease family protein</fullName>
    </submittedName>
</protein>
<evidence type="ECO:0000259" key="1">
    <source>
        <dbReference type="Pfam" id="PF07510"/>
    </source>
</evidence>
<organism evidence="2 3">
    <name type="scientific">Rhodococcus cercidiphylli</name>
    <dbReference type="NCBI Taxonomy" id="489916"/>
    <lineage>
        <taxon>Bacteria</taxon>
        <taxon>Bacillati</taxon>
        <taxon>Actinomycetota</taxon>
        <taxon>Actinomycetes</taxon>
        <taxon>Mycobacteriales</taxon>
        <taxon>Nocardiaceae</taxon>
        <taxon>Rhodococcus</taxon>
    </lineage>
</organism>
<keyword evidence="3" id="KW-1185">Reference proteome</keyword>
<dbReference type="PANTHER" id="PTHR24094">
    <property type="entry name" value="SECRETED PROTEIN"/>
    <property type="match status" value="1"/>
</dbReference>
<dbReference type="Proteomes" id="UP001185899">
    <property type="component" value="Unassembled WGS sequence"/>
</dbReference>
<evidence type="ECO:0000313" key="3">
    <source>
        <dbReference type="Proteomes" id="UP001185899"/>
    </source>
</evidence>
<dbReference type="PANTHER" id="PTHR24094:SF15">
    <property type="entry name" value="AMP-DEPENDENT SYNTHETASE_LIGASE DOMAIN-CONTAINING PROTEIN-RELATED"/>
    <property type="match status" value="1"/>
</dbReference>
<gene>
    <name evidence="2" type="ORF">R3P95_25420</name>
</gene>
<dbReference type="Pfam" id="PF07510">
    <property type="entry name" value="GmrSD_C"/>
    <property type="match status" value="1"/>
</dbReference>
<keyword evidence="2" id="KW-0540">Nuclease</keyword>
<reference evidence="2 3" key="1">
    <citation type="submission" date="2023-10" db="EMBL/GenBank/DDBJ databases">
        <title>Development of a sustainable strategy for remediation of hydrocarbon-contaminated territories based on the waste exchange concept.</title>
        <authorList>
            <person name="Krivoruchko A."/>
        </authorList>
    </citation>
    <scope>NUCLEOTIDE SEQUENCE [LARGE SCALE GENOMIC DNA]</scope>
    <source>
        <strain evidence="2 3">IEGM 1322</strain>
    </source>
</reference>
<sequence length="240" mass="25546">MRKLWVAVLLVIAAAVMAVFGSCDRPAIPGFSPAEPAPGSPTRTQVEQLLAQVRVVAARPDALGYERGCKSGEGCVFGPAWTDDYDGPGGHDGCGTRDNVLALSMTEVEFRAGTRDCVVLSGSLADPYSGEPMQFTKADAGKIQIDHVYPLSAAWDMGANTWLPDKRIRFANDVAFNLLAVNGADNQSKSDKTPSQWLPPNEAYHCFYAGKYLSVAAQYELPITQADQGVLASVASTCAA</sequence>
<keyword evidence="2" id="KW-0255">Endonuclease</keyword>
<comment type="caution">
    <text evidence="2">The sequence shown here is derived from an EMBL/GenBank/DDBJ whole genome shotgun (WGS) entry which is preliminary data.</text>
</comment>
<dbReference type="GO" id="GO:0004519">
    <property type="term" value="F:endonuclease activity"/>
    <property type="evidence" value="ECO:0007669"/>
    <property type="project" value="UniProtKB-KW"/>
</dbReference>
<feature type="domain" description="GmrSD restriction endonucleases C-terminal" evidence="1">
    <location>
        <begin position="96"/>
        <end position="232"/>
    </location>
</feature>
<dbReference type="InterPro" id="IPR011089">
    <property type="entry name" value="GmrSD_C"/>
</dbReference>
<name>A0ABU4B643_9NOCA</name>
<dbReference type="PROSITE" id="PS51257">
    <property type="entry name" value="PROKAR_LIPOPROTEIN"/>
    <property type="match status" value="1"/>
</dbReference>
<keyword evidence="2" id="KW-0378">Hydrolase</keyword>
<dbReference type="EMBL" id="JAWLKE010000014">
    <property type="protein sequence ID" value="MDV6233903.1"/>
    <property type="molecule type" value="Genomic_DNA"/>
</dbReference>
<accession>A0ABU4B643</accession>
<evidence type="ECO:0000313" key="2">
    <source>
        <dbReference type="EMBL" id="MDV6233903.1"/>
    </source>
</evidence>